<dbReference type="AlphaFoldDB" id="A0A0A9FCL1"/>
<name>A0A0A9FCL1_ARUDO</name>
<evidence type="ECO:0000256" key="1">
    <source>
        <dbReference type="SAM" id="MobiDB-lite"/>
    </source>
</evidence>
<sequence length="160" mass="17692">MAPTFSELIDAVHKKLGWKPETHNICAQGRMNVGGGAHRHFIMVPINDEMSWSSYVKAVFNGTEWNCLEIYVQAERRSSLEGISSELALMDSEPADVQRQNAQPQHVEQGSFAIPSVVTVSAPNQHSQPQHARLQKPRSTRTCANNGGQVLDAEIQALFV</sequence>
<feature type="region of interest" description="Disordered" evidence="1">
    <location>
        <begin position="122"/>
        <end position="145"/>
    </location>
</feature>
<protein>
    <submittedName>
        <fullName evidence="2">Uncharacterized protein</fullName>
    </submittedName>
</protein>
<organism evidence="2">
    <name type="scientific">Arundo donax</name>
    <name type="common">Giant reed</name>
    <name type="synonym">Donax arundinaceus</name>
    <dbReference type="NCBI Taxonomy" id="35708"/>
    <lineage>
        <taxon>Eukaryota</taxon>
        <taxon>Viridiplantae</taxon>
        <taxon>Streptophyta</taxon>
        <taxon>Embryophyta</taxon>
        <taxon>Tracheophyta</taxon>
        <taxon>Spermatophyta</taxon>
        <taxon>Magnoliopsida</taxon>
        <taxon>Liliopsida</taxon>
        <taxon>Poales</taxon>
        <taxon>Poaceae</taxon>
        <taxon>PACMAD clade</taxon>
        <taxon>Arundinoideae</taxon>
        <taxon>Arundineae</taxon>
        <taxon>Arundo</taxon>
    </lineage>
</organism>
<reference evidence="2" key="2">
    <citation type="journal article" date="2015" name="Data Brief">
        <title>Shoot transcriptome of the giant reed, Arundo donax.</title>
        <authorList>
            <person name="Barrero R.A."/>
            <person name="Guerrero F.D."/>
            <person name="Moolhuijzen P."/>
            <person name="Goolsby J.A."/>
            <person name="Tidwell J."/>
            <person name="Bellgard S.E."/>
            <person name="Bellgard M.I."/>
        </authorList>
    </citation>
    <scope>NUCLEOTIDE SEQUENCE</scope>
    <source>
        <tissue evidence="2">Shoot tissue taken approximately 20 cm above the soil surface</tissue>
    </source>
</reference>
<reference evidence="2" key="1">
    <citation type="submission" date="2014-09" db="EMBL/GenBank/DDBJ databases">
        <authorList>
            <person name="Magalhaes I.L.F."/>
            <person name="Oliveira U."/>
            <person name="Santos F.R."/>
            <person name="Vidigal T.H.D.A."/>
            <person name="Brescovit A.D."/>
            <person name="Santos A.J."/>
        </authorList>
    </citation>
    <scope>NUCLEOTIDE SEQUENCE</scope>
    <source>
        <tissue evidence="2">Shoot tissue taken approximately 20 cm above the soil surface</tissue>
    </source>
</reference>
<dbReference type="EMBL" id="GBRH01191898">
    <property type="protein sequence ID" value="JAE05998.1"/>
    <property type="molecule type" value="Transcribed_RNA"/>
</dbReference>
<accession>A0A0A9FCL1</accession>
<evidence type="ECO:0000313" key="2">
    <source>
        <dbReference type="EMBL" id="JAE05998.1"/>
    </source>
</evidence>
<proteinExistence type="predicted"/>